<feature type="compositionally biased region" description="Low complexity" evidence="5">
    <location>
        <begin position="497"/>
        <end position="507"/>
    </location>
</feature>
<reference evidence="8" key="1">
    <citation type="submission" date="2022-12" db="EMBL/GenBank/DDBJ databases">
        <title>Jiella pelagia sp. nov., isolated from phosphonate enriched culture of Northwest Pacific surface seawater.</title>
        <authorList>
            <person name="Shin D.Y."/>
            <person name="Hwang C.Y."/>
        </authorList>
    </citation>
    <scope>NUCLEOTIDE SEQUENCE</scope>
    <source>
        <strain evidence="8">HL-NP1</strain>
    </source>
</reference>
<evidence type="ECO:0000256" key="3">
    <source>
        <dbReference type="ARBA" id="ARBA00022448"/>
    </source>
</evidence>
<dbReference type="PANTHER" id="PTHR30290">
    <property type="entry name" value="PERIPLASMIC BINDING COMPONENT OF ABC TRANSPORTER"/>
    <property type="match status" value="1"/>
</dbReference>
<dbReference type="PANTHER" id="PTHR30290:SF9">
    <property type="entry name" value="OLIGOPEPTIDE-BINDING PROTEIN APPA"/>
    <property type="match status" value="1"/>
</dbReference>
<gene>
    <name evidence="8" type="ORF">OH818_20745</name>
</gene>
<dbReference type="SUPFAM" id="SSF53850">
    <property type="entry name" value="Periplasmic binding protein-like II"/>
    <property type="match status" value="1"/>
</dbReference>
<comment type="subcellular location">
    <subcellularLocation>
        <location evidence="1">Periplasm</location>
    </subcellularLocation>
</comment>
<organism evidence="8 9">
    <name type="scientific">Jiella pelagia</name>
    <dbReference type="NCBI Taxonomy" id="2986949"/>
    <lineage>
        <taxon>Bacteria</taxon>
        <taxon>Pseudomonadati</taxon>
        <taxon>Pseudomonadota</taxon>
        <taxon>Alphaproteobacteria</taxon>
        <taxon>Hyphomicrobiales</taxon>
        <taxon>Aurantimonadaceae</taxon>
        <taxon>Jiella</taxon>
    </lineage>
</organism>
<feature type="region of interest" description="Disordered" evidence="5">
    <location>
        <begin position="441"/>
        <end position="479"/>
    </location>
</feature>
<feature type="signal peptide" evidence="6">
    <location>
        <begin position="1"/>
        <end position="26"/>
    </location>
</feature>
<sequence length="541" mass="58569">MPMRTCLGSALVALVAGTAIPAPASAGDIVWARYGDIDSLDPHRATSTLSLQVWSLIYDTLLATDADGKPVPNLAESFETSADGTEYTFKLHDGAVCHDGTALDANDVKYTVERAFDEKNPSVTKASWGPIDKVDVVDPTTVKFTLEKPFVALIPFLADSFSSIICDSNADRDGFGTGVAIGSGPWKLDSWTKGDQIVLEKNPDYKNFGKLAENPGAPYEDRLLVTTVPEPQARLAGLKTGAIDVAEPPLDDVAMLKESGDLAIVTAENTGQNVFFEFAVHRPPFDDARARQAVAFATDPEAAIGLVYGDLSMPEQCPISRGVFGNDQDFCAEHRPQYDPAKASELLGELGYGPDKPLEVNLLVWTGGKRDKLAEVFQAQLAEVGIKADIQMMDIGTMNARVRQENENPEGKGSMDMMTWSWYDPDILYALWHSPGAYRGYTSPEARRDAGEDPRPDRSGRAAEGGRGRHGLSSGKGHPRAALHARLGMGLRGSARGRGLQGRPLRLSDLQRREDRRQGLTSRIRHPTARPGRSIAPVCAV</sequence>
<feature type="region of interest" description="Disordered" evidence="5">
    <location>
        <begin position="492"/>
        <end position="521"/>
    </location>
</feature>
<keyword evidence="9" id="KW-1185">Reference proteome</keyword>
<dbReference type="Gene3D" id="3.10.105.10">
    <property type="entry name" value="Dipeptide-binding Protein, Domain 3"/>
    <property type="match status" value="1"/>
</dbReference>
<dbReference type="CDD" id="cd00995">
    <property type="entry name" value="PBP2_NikA_DppA_OppA_like"/>
    <property type="match status" value="1"/>
</dbReference>
<protein>
    <submittedName>
        <fullName evidence="8">ABC transporter substrate-binding protein</fullName>
    </submittedName>
</protein>
<feature type="chain" id="PRO_5047430386" evidence="6">
    <location>
        <begin position="27"/>
        <end position="541"/>
    </location>
</feature>
<keyword evidence="4 6" id="KW-0732">Signal</keyword>
<feature type="compositionally biased region" description="Basic and acidic residues" evidence="5">
    <location>
        <begin position="445"/>
        <end position="467"/>
    </location>
</feature>
<dbReference type="RefSeq" id="WP_268880330.1">
    <property type="nucleotide sequence ID" value="NZ_CP114029.1"/>
</dbReference>
<dbReference type="Gene3D" id="3.40.190.10">
    <property type="entry name" value="Periplasmic binding protein-like II"/>
    <property type="match status" value="1"/>
</dbReference>
<accession>A0ABY7BVL2</accession>
<feature type="domain" description="Solute-binding protein family 5" evidence="7">
    <location>
        <begin position="69"/>
        <end position="424"/>
    </location>
</feature>
<keyword evidence="3" id="KW-0813">Transport</keyword>
<name>A0ABY7BVL2_9HYPH</name>
<evidence type="ECO:0000313" key="9">
    <source>
        <dbReference type="Proteomes" id="UP001164020"/>
    </source>
</evidence>
<evidence type="ECO:0000256" key="4">
    <source>
        <dbReference type="ARBA" id="ARBA00022729"/>
    </source>
</evidence>
<proteinExistence type="inferred from homology"/>
<dbReference type="EMBL" id="CP114029">
    <property type="protein sequence ID" value="WAP67859.1"/>
    <property type="molecule type" value="Genomic_DNA"/>
</dbReference>
<evidence type="ECO:0000259" key="7">
    <source>
        <dbReference type="Pfam" id="PF00496"/>
    </source>
</evidence>
<evidence type="ECO:0000256" key="2">
    <source>
        <dbReference type="ARBA" id="ARBA00005695"/>
    </source>
</evidence>
<comment type="similarity">
    <text evidence="2">Belongs to the bacterial solute-binding protein 5 family.</text>
</comment>
<dbReference type="Pfam" id="PF00496">
    <property type="entry name" value="SBP_bac_5"/>
    <property type="match status" value="1"/>
</dbReference>
<evidence type="ECO:0000256" key="6">
    <source>
        <dbReference type="SAM" id="SignalP"/>
    </source>
</evidence>
<dbReference type="InterPro" id="IPR000914">
    <property type="entry name" value="SBP_5_dom"/>
</dbReference>
<feature type="compositionally biased region" description="Basic and acidic residues" evidence="5">
    <location>
        <begin position="509"/>
        <end position="518"/>
    </location>
</feature>
<evidence type="ECO:0000313" key="8">
    <source>
        <dbReference type="EMBL" id="WAP67859.1"/>
    </source>
</evidence>
<evidence type="ECO:0000256" key="5">
    <source>
        <dbReference type="SAM" id="MobiDB-lite"/>
    </source>
</evidence>
<evidence type="ECO:0000256" key="1">
    <source>
        <dbReference type="ARBA" id="ARBA00004418"/>
    </source>
</evidence>
<dbReference type="Proteomes" id="UP001164020">
    <property type="component" value="Chromosome"/>
</dbReference>
<dbReference type="InterPro" id="IPR039424">
    <property type="entry name" value="SBP_5"/>
</dbReference>